<reference evidence="1" key="1">
    <citation type="submission" date="2018-05" db="EMBL/GenBank/DDBJ databases">
        <authorList>
            <person name="Lanie J.A."/>
            <person name="Ng W.-L."/>
            <person name="Kazmierczak K.M."/>
            <person name="Andrzejewski T.M."/>
            <person name="Davidsen T.M."/>
            <person name="Wayne K.J."/>
            <person name="Tettelin H."/>
            <person name="Glass J.I."/>
            <person name="Rusch D."/>
            <person name="Podicherti R."/>
            <person name="Tsui H.-C.T."/>
            <person name="Winkler M.E."/>
        </authorList>
    </citation>
    <scope>NUCLEOTIDE SEQUENCE</scope>
</reference>
<proteinExistence type="predicted"/>
<dbReference type="AlphaFoldDB" id="A0A381XZK6"/>
<gene>
    <name evidence="1" type="ORF">METZ01_LOCUS123083</name>
</gene>
<organism evidence="1">
    <name type="scientific">marine metagenome</name>
    <dbReference type="NCBI Taxonomy" id="408172"/>
    <lineage>
        <taxon>unclassified sequences</taxon>
        <taxon>metagenomes</taxon>
        <taxon>ecological metagenomes</taxon>
    </lineage>
</organism>
<dbReference type="EMBL" id="UINC01016965">
    <property type="protein sequence ID" value="SVA70229.1"/>
    <property type="molecule type" value="Genomic_DNA"/>
</dbReference>
<protein>
    <submittedName>
        <fullName evidence="1">Uncharacterized protein</fullName>
    </submittedName>
</protein>
<evidence type="ECO:0000313" key="1">
    <source>
        <dbReference type="EMBL" id="SVA70229.1"/>
    </source>
</evidence>
<accession>A0A381XZK6</accession>
<sequence>MATNAEQNIPIVQSSGILIISVKMSNGEINQHRYPVPKSQEGVTDLISRTSVRIDDAFNPATPKGFILENPVAIYNLDHVMVISVQGLSPEQLEEIARKTEQRLGFRQAR</sequence>
<name>A0A381XZK6_9ZZZZ</name>